<dbReference type="SUPFAM" id="SSF49265">
    <property type="entry name" value="Fibronectin type III"/>
    <property type="match status" value="1"/>
</dbReference>
<dbReference type="InterPro" id="IPR003961">
    <property type="entry name" value="FN3_dom"/>
</dbReference>
<accession>A0ABY4LAX9</accession>
<protein>
    <recommendedName>
        <fullName evidence="3">Fibronectin type-III domain-containing protein</fullName>
    </recommendedName>
</protein>
<evidence type="ECO:0008006" key="3">
    <source>
        <dbReference type="Google" id="ProtNLM"/>
    </source>
</evidence>
<reference evidence="1" key="1">
    <citation type="submission" date="2022-04" db="EMBL/GenBank/DDBJ databases">
        <authorList>
            <person name="Liu G."/>
        </authorList>
    </citation>
    <scope>NUCLEOTIDE SEQUENCE</scope>
    <source>
        <strain evidence="1">RG22</strain>
    </source>
</reference>
<dbReference type="RefSeq" id="WP_248646454.1">
    <property type="nucleotide sequence ID" value="NZ_CP096574.1"/>
</dbReference>
<evidence type="ECO:0000313" key="2">
    <source>
        <dbReference type="Proteomes" id="UP000831485"/>
    </source>
</evidence>
<dbReference type="CDD" id="cd00063">
    <property type="entry name" value="FN3"/>
    <property type="match status" value="1"/>
</dbReference>
<organism evidence="1 2">
    <name type="scientific">Geomonas paludis</name>
    <dbReference type="NCBI Taxonomy" id="2740185"/>
    <lineage>
        <taxon>Bacteria</taxon>
        <taxon>Pseudomonadati</taxon>
        <taxon>Thermodesulfobacteriota</taxon>
        <taxon>Desulfuromonadia</taxon>
        <taxon>Geobacterales</taxon>
        <taxon>Geobacteraceae</taxon>
        <taxon>Geomonas</taxon>
    </lineage>
</organism>
<dbReference type="Proteomes" id="UP000831485">
    <property type="component" value="Chromosome"/>
</dbReference>
<proteinExistence type="predicted"/>
<evidence type="ECO:0000313" key="1">
    <source>
        <dbReference type="EMBL" id="UPU34770.1"/>
    </source>
</evidence>
<name>A0ABY4LAX9_9BACT</name>
<keyword evidence="2" id="KW-1185">Reference proteome</keyword>
<gene>
    <name evidence="1" type="ORF">M1B72_15105</name>
</gene>
<sequence>MPEKYDSVELNFRKQPFPQYFVTLHNLADALDANQLYNDNRPAHIQPGQRFRDHVATMKELSIGADRGDVLLKEQRQAVRDLSELDIHSSVSYMKTIAIHKKDPSILHTLNLPLKESHQKSSKRSQSPHQVEIRLELRRVRNESGAITIIGTHVRNGGPYLINLCKGEPTSEASWFNPGGHYNTCTKIVQRNLEPANKYYVRMRTDRPEGPGPWSQPVSIIVL</sequence>
<dbReference type="EMBL" id="CP096574">
    <property type="protein sequence ID" value="UPU34770.1"/>
    <property type="molecule type" value="Genomic_DNA"/>
</dbReference>
<dbReference type="InterPro" id="IPR036116">
    <property type="entry name" value="FN3_sf"/>
</dbReference>